<accession>W0DUY3</accession>
<dbReference type="Proteomes" id="UP000005380">
    <property type="component" value="Chromosome"/>
</dbReference>
<dbReference type="RefSeq" id="WP_006459774.1">
    <property type="nucleotide sequence ID" value="NZ_CP007030.1"/>
</dbReference>
<evidence type="ECO:0000313" key="2">
    <source>
        <dbReference type="Proteomes" id="UP000005380"/>
    </source>
</evidence>
<dbReference type="AlphaFoldDB" id="W0DUY3"/>
<proteinExistence type="predicted"/>
<gene>
    <name evidence="1" type="ORF">THIAE_01760</name>
</gene>
<organism evidence="1 2">
    <name type="scientific">Thiomicrospira aerophila AL3</name>
    <dbReference type="NCBI Taxonomy" id="717772"/>
    <lineage>
        <taxon>Bacteria</taxon>
        <taxon>Pseudomonadati</taxon>
        <taxon>Pseudomonadota</taxon>
        <taxon>Gammaproteobacteria</taxon>
        <taxon>Thiotrichales</taxon>
        <taxon>Piscirickettsiaceae</taxon>
        <taxon>Thiomicrospira</taxon>
    </lineage>
</organism>
<keyword evidence="2" id="KW-1185">Reference proteome</keyword>
<protein>
    <submittedName>
        <fullName evidence="1">Uncharacterized protein</fullName>
    </submittedName>
</protein>
<sequence length="254" mass="28495">MNSLLTLLSCSAQPNQAWLWQTEQAHEIKFGTVGHFNHSDPLNQITAKAWHNQATADGRVKTQWLSDQAWLDSWQAGDQRQVTLHQDFIRPDGVTYWPQQAQIWLADRSSLAWVLAAAKERQQAKQAGLEVAPMIALLKHDPLLPVQLKPARFILDLAGSALGAVPILEDWGVVNRVAHPDGLPGCYEGELADLLADLLNHLPHHLSNHSPENQPAWYLLGQLKETDQQACLAQTDHLFIRHYLTHRLPAQATQ</sequence>
<dbReference type="EMBL" id="CP007030">
    <property type="protein sequence ID" value="AHF00661.1"/>
    <property type="molecule type" value="Genomic_DNA"/>
</dbReference>
<dbReference type="KEGG" id="tao:THIAE_01760"/>
<name>W0DUY3_9GAMM</name>
<dbReference type="eggNOG" id="ENOG5030JXM">
    <property type="taxonomic scope" value="Bacteria"/>
</dbReference>
<dbReference type="HOGENOM" id="CLU_1155966_0_0_6"/>
<reference evidence="1 2" key="1">
    <citation type="submission" date="2013-12" db="EMBL/GenBank/DDBJ databases">
        <authorList>
            <consortium name="DOE Joint Genome Institute"/>
            <person name="Kappler U."/>
            <person name="Huntemann M."/>
            <person name="Han J."/>
            <person name="Chen A."/>
            <person name="Kyrpides N."/>
            <person name="Mavromatis K."/>
            <person name="Markowitz V."/>
            <person name="Palaniappan K."/>
            <person name="Ivanova N."/>
            <person name="Schaumberg A."/>
            <person name="Pati A."/>
            <person name="Liolios K."/>
            <person name="Nordberg H.P."/>
            <person name="Cantor M.N."/>
            <person name="Hua S.X."/>
            <person name="Woyke T."/>
        </authorList>
    </citation>
    <scope>NUCLEOTIDE SEQUENCE [LARGE SCALE GENOMIC DNA]</scope>
    <source>
        <strain evidence="2">AL2</strain>
    </source>
</reference>
<dbReference type="InParanoid" id="W0DUY3"/>
<evidence type="ECO:0000313" key="1">
    <source>
        <dbReference type="EMBL" id="AHF00661.1"/>
    </source>
</evidence>
<dbReference type="STRING" id="717772.THIAE_01760"/>